<organism evidence="1 2">
    <name type="scientific">Toxocara canis</name>
    <name type="common">Canine roundworm</name>
    <dbReference type="NCBI Taxonomy" id="6265"/>
    <lineage>
        <taxon>Eukaryota</taxon>
        <taxon>Metazoa</taxon>
        <taxon>Ecdysozoa</taxon>
        <taxon>Nematoda</taxon>
        <taxon>Chromadorea</taxon>
        <taxon>Rhabditida</taxon>
        <taxon>Spirurina</taxon>
        <taxon>Ascaridomorpha</taxon>
        <taxon>Ascaridoidea</taxon>
        <taxon>Toxocaridae</taxon>
        <taxon>Toxocara</taxon>
    </lineage>
</organism>
<protein>
    <submittedName>
        <fullName evidence="1">Uncharacterized protein</fullName>
    </submittedName>
</protein>
<dbReference type="EMBL" id="JPKZ01002844">
    <property type="protein sequence ID" value="KHN74714.1"/>
    <property type="molecule type" value="Genomic_DNA"/>
</dbReference>
<dbReference type="AlphaFoldDB" id="A0A0B2UZT3"/>
<evidence type="ECO:0000313" key="1">
    <source>
        <dbReference type="EMBL" id="KHN74714.1"/>
    </source>
</evidence>
<proteinExistence type="predicted"/>
<gene>
    <name evidence="1" type="ORF">Tcan_10842</name>
</gene>
<dbReference type="Proteomes" id="UP000031036">
    <property type="component" value="Unassembled WGS sequence"/>
</dbReference>
<comment type="caution">
    <text evidence="1">The sequence shown here is derived from an EMBL/GenBank/DDBJ whole genome shotgun (WGS) entry which is preliminary data.</text>
</comment>
<reference evidence="1 2" key="1">
    <citation type="submission" date="2014-11" db="EMBL/GenBank/DDBJ databases">
        <title>Genetic blueprint of the zoonotic pathogen Toxocara canis.</title>
        <authorList>
            <person name="Zhu X.-Q."/>
            <person name="Korhonen P.K."/>
            <person name="Cai H."/>
            <person name="Young N.D."/>
            <person name="Nejsum P."/>
            <person name="von Samson-Himmelstjerna G."/>
            <person name="Boag P.R."/>
            <person name="Tan P."/>
            <person name="Li Q."/>
            <person name="Min J."/>
            <person name="Yang Y."/>
            <person name="Wang X."/>
            <person name="Fang X."/>
            <person name="Hall R.S."/>
            <person name="Hofmann A."/>
            <person name="Sternberg P.W."/>
            <person name="Jex A.R."/>
            <person name="Gasser R.B."/>
        </authorList>
    </citation>
    <scope>NUCLEOTIDE SEQUENCE [LARGE SCALE GENOMIC DNA]</scope>
    <source>
        <strain evidence="1">PN_DK_2014</strain>
    </source>
</reference>
<keyword evidence="2" id="KW-1185">Reference proteome</keyword>
<evidence type="ECO:0000313" key="2">
    <source>
        <dbReference type="Proteomes" id="UP000031036"/>
    </source>
</evidence>
<name>A0A0B2UZT3_TOXCA</name>
<sequence>MRELPRCCSVATSQKFKAWSHIVFSTNHKDCNCFSKEWGYFLDVRTSKAAFSRFRDFICNASDMLLVRTIKNNNFQGRRQIAARLPTMLNELRMEAEKYNAALEPQGAILSDGQPPWERIG</sequence>
<accession>A0A0B2UZT3</accession>